<dbReference type="Gene3D" id="2.40.50.100">
    <property type="match status" value="1"/>
</dbReference>
<dbReference type="GO" id="GO:1990281">
    <property type="term" value="C:efflux pump complex"/>
    <property type="evidence" value="ECO:0007669"/>
    <property type="project" value="TreeGrafter"/>
</dbReference>
<dbReference type="Proteomes" id="UP000754226">
    <property type="component" value="Unassembled WGS sequence"/>
</dbReference>
<dbReference type="Pfam" id="PF25917">
    <property type="entry name" value="BSH_RND"/>
    <property type="match status" value="1"/>
</dbReference>
<dbReference type="Gene3D" id="2.40.30.170">
    <property type="match status" value="1"/>
</dbReference>
<feature type="domain" description="YknX-like beta-barrel" evidence="4">
    <location>
        <begin position="228"/>
        <end position="296"/>
    </location>
</feature>
<evidence type="ECO:0000256" key="2">
    <source>
        <dbReference type="SAM" id="Phobius"/>
    </source>
</evidence>
<keyword evidence="2" id="KW-1133">Transmembrane helix</keyword>
<feature type="domain" description="Multidrug resistance protein MdtA-like barrel-sandwich hybrid" evidence="3">
    <location>
        <begin position="93"/>
        <end position="219"/>
    </location>
</feature>
<evidence type="ECO:0000313" key="5">
    <source>
        <dbReference type="EMBL" id="MBS5519220.1"/>
    </source>
</evidence>
<accession>A0A943EDZ0</accession>
<dbReference type="EMBL" id="JAGZCZ010000003">
    <property type="protein sequence ID" value="MBS5519220.1"/>
    <property type="molecule type" value="Genomic_DNA"/>
</dbReference>
<evidence type="ECO:0000259" key="4">
    <source>
        <dbReference type="Pfam" id="PF25990"/>
    </source>
</evidence>
<dbReference type="InterPro" id="IPR058625">
    <property type="entry name" value="MdtA-like_BSH"/>
</dbReference>
<keyword evidence="2" id="KW-0812">Transmembrane</keyword>
<evidence type="ECO:0000256" key="1">
    <source>
        <dbReference type="ARBA" id="ARBA00009477"/>
    </source>
</evidence>
<dbReference type="PANTHER" id="PTHR30469:SF33">
    <property type="entry name" value="SLR1207 PROTEIN"/>
    <property type="match status" value="1"/>
</dbReference>
<sequence length="382" mass="41481">MGSRTLFLPGGAWVQGFLPLTVNEVGNNVLFLKKHRILIGFLTVLLAAAAAGGLWYKDKKAKEALAQIRTDTVTRETVRQTVSATGALSAQDNVEINSKITGRIVAVYVKENQHVTAGQPLLKLDDTSLMKTQAMKEATLSDREATYRRDAQLLEEGAISQSVFDTAKANYDYAKADYEQAVSNTNDTIITSPIDGYVIGKPTPVGQTVSPGVSTPQVIMNVATLDKMQIELMVDESDIGQIKDGQTVEFTVDAYPDETFKGIISLISRSATTTNNVNYYTCYVDVNNVDNKLLPTMTARANVIIGKVDDALSISSKCLFTSGERKYVKVLDRASGTTREVDVKVLMQGEDRIAVSGDLEEGDALEVKTVTVKTQQRGGPPI</sequence>
<feature type="transmembrane region" description="Helical" evidence="2">
    <location>
        <begin position="37"/>
        <end position="56"/>
    </location>
</feature>
<keyword evidence="2" id="KW-0472">Membrane</keyword>
<proteinExistence type="inferred from homology"/>
<reference evidence="5" key="1">
    <citation type="submission" date="2021-02" db="EMBL/GenBank/DDBJ databases">
        <title>Infant gut strain persistence is associated with maternal origin, phylogeny, and functional potential including surface adhesion and iron acquisition.</title>
        <authorList>
            <person name="Lou Y.C."/>
        </authorList>
    </citation>
    <scope>NUCLEOTIDE SEQUENCE</scope>
    <source>
        <strain evidence="5">L3_106_000M1_dasL3_106_000M1_concoct_15</strain>
    </source>
</reference>
<dbReference type="InterPro" id="IPR006143">
    <property type="entry name" value="RND_pump_MFP"/>
</dbReference>
<dbReference type="Gene3D" id="1.10.287.470">
    <property type="entry name" value="Helix hairpin bin"/>
    <property type="match status" value="1"/>
</dbReference>
<gene>
    <name evidence="5" type="ORF">KHX13_02625</name>
</gene>
<dbReference type="PANTHER" id="PTHR30469">
    <property type="entry name" value="MULTIDRUG RESISTANCE PROTEIN MDTA"/>
    <property type="match status" value="1"/>
</dbReference>
<comment type="similarity">
    <text evidence="1">Belongs to the membrane fusion protein (MFP) (TC 8.A.1) family.</text>
</comment>
<dbReference type="NCBIfam" id="TIGR01730">
    <property type="entry name" value="RND_mfp"/>
    <property type="match status" value="1"/>
</dbReference>
<dbReference type="Pfam" id="PF25990">
    <property type="entry name" value="Beta-barrel_YknX"/>
    <property type="match status" value="1"/>
</dbReference>
<evidence type="ECO:0000259" key="3">
    <source>
        <dbReference type="Pfam" id="PF25917"/>
    </source>
</evidence>
<name>A0A943EDZ0_9FIRM</name>
<protein>
    <submittedName>
        <fullName evidence="5">Efflux RND transporter periplasmic adaptor subunit</fullName>
    </submittedName>
</protein>
<organism evidence="5 6">
    <name type="scientific">Acidaminococcus intestini</name>
    <dbReference type="NCBI Taxonomy" id="187327"/>
    <lineage>
        <taxon>Bacteria</taxon>
        <taxon>Bacillati</taxon>
        <taxon>Bacillota</taxon>
        <taxon>Negativicutes</taxon>
        <taxon>Acidaminococcales</taxon>
        <taxon>Acidaminococcaceae</taxon>
        <taxon>Acidaminococcus</taxon>
    </lineage>
</organism>
<dbReference type="AlphaFoldDB" id="A0A943EDZ0"/>
<evidence type="ECO:0000313" key="6">
    <source>
        <dbReference type="Proteomes" id="UP000754226"/>
    </source>
</evidence>
<dbReference type="SUPFAM" id="SSF111369">
    <property type="entry name" value="HlyD-like secretion proteins"/>
    <property type="match status" value="1"/>
</dbReference>
<comment type="caution">
    <text evidence="5">The sequence shown here is derived from an EMBL/GenBank/DDBJ whole genome shotgun (WGS) entry which is preliminary data.</text>
</comment>
<dbReference type="GO" id="GO:0015562">
    <property type="term" value="F:efflux transmembrane transporter activity"/>
    <property type="evidence" value="ECO:0007669"/>
    <property type="project" value="TreeGrafter"/>
</dbReference>
<dbReference type="InterPro" id="IPR058636">
    <property type="entry name" value="Beta-barrel_YknX"/>
</dbReference>